<dbReference type="Pfam" id="PF00149">
    <property type="entry name" value="Metallophos"/>
    <property type="match status" value="1"/>
</dbReference>
<evidence type="ECO:0000313" key="3">
    <source>
        <dbReference type="EMBL" id="DBA04610.1"/>
    </source>
</evidence>
<feature type="chain" id="PRO_5043707868" description="Calcineurin-like phosphoesterase domain-containing protein" evidence="1">
    <location>
        <begin position="19"/>
        <end position="794"/>
    </location>
</feature>
<dbReference type="CDD" id="cd07383">
    <property type="entry name" value="MPP_Dcr2"/>
    <property type="match status" value="1"/>
</dbReference>
<reference evidence="3" key="1">
    <citation type="submission" date="2022-11" db="EMBL/GenBank/DDBJ databases">
        <authorList>
            <person name="Morgan W.R."/>
            <person name="Tartar A."/>
        </authorList>
    </citation>
    <scope>NUCLEOTIDE SEQUENCE</scope>
    <source>
        <strain evidence="3">ARSEF 373</strain>
    </source>
</reference>
<dbReference type="Gene3D" id="3.60.21.10">
    <property type="match status" value="1"/>
</dbReference>
<keyword evidence="1" id="KW-0732">Signal</keyword>
<accession>A0AAV2ZMS6</accession>
<dbReference type="GO" id="GO:0016788">
    <property type="term" value="F:hydrolase activity, acting on ester bonds"/>
    <property type="evidence" value="ECO:0007669"/>
    <property type="project" value="TreeGrafter"/>
</dbReference>
<dbReference type="PANTHER" id="PTHR32440:SF0">
    <property type="entry name" value="PHOSPHATASE DCR2-RELATED"/>
    <property type="match status" value="1"/>
</dbReference>
<proteinExistence type="predicted"/>
<dbReference type="PANTHER" id="PTHR32440">
    <property type="entry name" value="PHOSPHATASE DCR2-RELATED-RELATED"/>
    <property type="match status" value="1"/>
</dbReference>
<dbReference type="GO" id="GO:0005737">
    <property type="term" value="C:cytoplasm"/>
    <property type="evidence" value="ECO:0007669"/>
    <property type="project" value="TreeGrafter"/>
</dbReference>
<comment type="caution">
    <text evidence="3">The sequence shown here is derived from an EMBL/GenBank/DDBJ whole genome shotgun (WGS) entry which is preliminary data.</text>
</comment>
<organism evidence="3 4">
    <name type="scientific">Lagenidium giganteum</name>
    <dbReference type="NCBI Taxonomy" id="4803"/>
    <lineage>
        <taxon>Eukaryota</taxon>
        <taxon>Sar</taxon>
        <taxon>Stramenopiles</taxon>
        <taxon>Oomycota</taxon>
        <taxon>Peronosporomycetes</taxon>
        <taxon>Pythiales</taxon>
        <taxon>Pythiaceae</taxon>
    </lineage>
</organism>
<feature type="signal peptide" evidence="1">
    <location>
        <begin position="1"/>
        <end position="18"/>
    </location>
</feature>
<reference evidence="3" key="2">
    <citation type="journal article" date="2023" name="Microbiol Resour">
        <title>Decontamination and Annotation of the Draft Genome Sequence of the Oomycete Lagenidium giganteum ARSEF 373.</title>
        <authorList>
            <person name="Morgan W.R."/>
            <person name="Tartar A."/>
        </authorList>
    </citation>
    <scope>NUCLEOTIDE SEQUENCE</scope>
    <source>
        <strain evidence="3">ARSEF 373</strain>
    </source>
</reference>
<dbReference type="AlphaFoldDB" id="A0AAV2ZMS6"/>
<protein>
    <recommendedName>
        <fullName evidence="2">Calcineurin-like phosphoesterase domain-containing protein</fullName>
    </recommendedName>
</protein>
<name>A0AAV2ZMS6_9STRA</name>
<evidence type="ECO:0000256" key="1">
    <source>
        <dbReference type="SAM" id="SignalP"/>
    </source>
</evidence>
<evidence type="ECO:0000313" key="4">
    <source>
        <dbReference type="Proteomes" id="UP001146120"/>
    </source>
</evidence>
<dbReference type="InterPro" id="IPR004843">
    <property type="entry name" value="Calcineurin-like_PHP"/>
</dbReference>
<dbReference type="Proteomes" id="UP001146120">
    <property type="component" value="Unassembled WGS sequence"/>
</dbReference>
<dbReference type="EMBL" id="DAKRPA010000006">
    <property type="protein sequence ID" value="DBA04610.1"/>
    <property type="molecule type" value="Genomic_DNA"/>
</dbReference>
<gene>
    <name evidence="3" type="ORF">N0F65_012193</name>
</gene>
<keyword evidence="4" id="KW-1185">Reference proteome</keyword>
<evidence type="ECO:0000259" key="2">
    <source>
        <dbReference type="Pfam" id="PF00149"/>
    </source>
</evidence>
<dbReference type="SUPFAM" id="SSF56300">
    <property type="entry name" value="Metallo-dependent phosphatases"/>
    <property type="match status" value="1"/>
</dbReference>
<feature type="domain" description="Calcineurin-like phosphoesterase" evidence="2">
    <location>
        <begin position="442"/>
        <end position="725"/>
    </location>
</feature>
<dbReference type="InterPro" id="IPR029052">
    <property type="entry name" value="Metallo-depent_PP-like"/>
</dbReference>
<sequence>MRLLPAILNFVAATNALATDPAVARKHWVVTDVQITRGTTTQDDTLDACTQQQGWLPVGVNWADENAQYTLPLIAPLAPYFAARHWASLPPPPSFTFLCVQYKLRDDLQPSDRLVRDVAVYHRVNECPARTEQLFRPRPDTVVCVEYDVASVALPPARYVVDLVTTSELYYNHEDPSWRTQSLSVHMRAPRRFWSDRRVFLSVRRPVRPIVGVRLVMAGGEDGEREDPLALFMRCGRLDGGSGGGWERAGAGFVNDGDRRGLLCVKRLTVGSDGNSSTGTASERVLEDVQVVARVDAETGGVCPDSDYEAVVNTSTFLLCGRWQRLGTLAGEFVTDVALHRTQTPGTMAVDDMPGNWTLVSRHNVNDPEHIFAAFFMTRRSNRRHRAAVFEQLNMTMADAESAVSVDEINDEVVTVQRRLSAPQSRPPLCARMDGSSRSLSFRVLQISDLHLSGDPNRECVNPPLEIRRSVLETAATKTQQLLHLKEGQTHVRSVRSDCSEAVASAFIDELLEVEQPDLVVFSGDNVEVPDPAYRQLAMHAYSASVEARGIPWAMIFGNHDMLFGFPLPEMMDIVEHKQYAYVYRGPAGVAGLGNYELNVQAPVDGPWGKNGTNVFRMYFLDSHGNTNTTQYPRLRDGHEAYDWVHENQIEFYRSLAEHHEKAGDKVPAIMFLHIPLPEFHLSTPSTRTGTALEKSTTPRVNSGLFSTLIEVNDVKAAFVGHDHMNDYCYQRQGIQLCYCGVAGFGIAYARQYDRRARVIEWTVDEGNKRSIRSWQRRFQDPAIKHREEVLYAE</sequence>